<dbReference type="AlphaFoldDB" id="A0AAW1MM87"/>
<dbReference type="SUPFAM" id="SSF48403">
    <property type="entry name" value="Ankyrin repeat"/>
    <property type="match status" value="1"/>
</dbReference>
<sequence length="1216" mass="134318">MTKPSSKKRKDKKSKAQSGVDESTNIRISQLLNKFRYSDDEVYTFDANLNNQERAVVHLICRRMGLVSKSSGKGEQRRVSVYKGKKGNNKAEDDEENVTVVTFSEESRSVLTDLFIHYPPGEDEAIKQWLNKPAENSSKSRRMRDDIFRRPSMKKAEIAKKVESFASRIEKLPKLKEITDKRSKLPIASFQDVITSTISAHQVVLISGETGCGKTTQVPQYLLDYMWAKGEACKLVCTQPRRISATSVAERIAQERGESIGDTVGYKIRLDTAGGRHSSVLFCTNGVLLRVLVSGGVTGSQPESSNASRKVMSELTHIIVDEIHERDRYSDFMLAIIRDLLPEYPHLRLVLMSATIDAEKFSRYFGGCPIIKVPGFTYPVKSFYLEEVLSILKTPEKDHLNASTSCLSEENNLSEESRLALDEAIELALSSEEFDPLLELISSQGASNVLNYQHSSTGVSPLMVFAGKGRVGDVCTFLSLGAISHLQDRDGNNALDWAMREDQSDTMEILKKHVDGDSSSSVDERQLVEKYMSSINPEFVDVVLVEQLIRKICTESQEGAILVFLPGWEDINKTRQRLDASSFFKNSTGFLILSLHSMIPSADQKQVFKRPPPGCRKIILSTNLAETAVTIDDVVYVIDSGRMKEKSYDPYSNVSTLQSSWISQASAKQREGRAGRCQPGVCYHLYSRLRSVSFPEFRIPEIKRMPIEELCLQVKILDPNCKVEEFLNKTLDPPVHETIKNAIAALQEIGAFTHEERLTELGEKLGSLPVHPATSKMLFFAILVNCLDPALTLACASDFKDPFTLPMLPADRKKADDAKAELASLYGGHSDQLAVIAAFDCWRKTKEKGQTARFCSEYFVSPGTMHMLNGMRKQLQAELIRSGFIPDDVSSCSMNAQDPGIIRAVVVAGLYPMVGKLHPSKKSRRMTVETTSGDKVSLSPRSINSKLSFKSSGDRPLLVYDEVTRGDGGLQTRNCTLIGPLSLLLIATEIVVAPRKGNDDEGDDSGCDEGGSDDEMEDADKTNKRGDKIMSSPDNAVTVVVDRWLPFESTALDVAQIYCLRERLSAAILFKITNPSEVLPPVLGASVYATVCLLAYDGLNGISPSVESVDTLTSMVNNAEIGKKKKGKGLNEFLQSLFRHAAGGTAPKKKKERPHRQNHPSRVSGAPSQPVPMVVEPPRPTLKPGLGSGSLAGYRLNTFGPYGPRGDSSKRPRGNR</sequence>
<keyword evidence="2" id="KW-0547">Nucleotide-binding</keyword>
<evidence type="ECO:0000313" key="15">
    <source>
        <dbReference type="Proteomes" id="UP001443914"/>
    </source>
</evidence>
<feature type="domain" description="Helicase ATP-binding" evidence="12">
    <location>
        <begin position="195"/>
        <end position="374"/>
    </location>
</feature>
<dbReference type="GO" id="GO:0005634">
    <property type="term" value="C:nucleus"/>
    <property type="evidence" value="ECO:0007669"/>
    <property type="project" value="UniProtKB-SubCell"/>
</dbReference>
<dbReference type="InterPro" id="IPR036770">
    <property type="entry name" value="Ankyrin_rpt-contain_sf"/>
</dbReference>
<dbReference type="GO" id="GO:0003724">
    <property type="term" value="F:RNA helicase activity"/>
    <property type="evidence" value="ECO:0007669"/>
    <property type="project" value="UniProtKB-EC"/>
</dbReference>
<evidence type="ECO:0000256" key="7">
    <source>
        <dbReference type="ARBA" id="ARBA00023242"/>
    </source>
</evidence>
<dbReference type="InterPro" id="IPR027417">
    <property type="entry name" value="P-loop_NTPase"/>
</dbReference>
<evidence type="ECO:0000259" key="12">
    <source>
        <dbReference type="PROSITE" id="PS51192"/>
    </source>
</evidence>
<feature type="compositionally biased region" description="Basic residues" evidence="10">
    <location>
        <begin position="1147"/>
        <end position="1159"/>
    </location>
</feature>
<keyword evidence="4" id="KW-0347">Helicase</keyword>
<name>A0AAW1MM87_SAPOF</name>
<evidence type="ECO:0000256" key="4">
    <source>
        <dbReference type="ARBA" id="ARBA00022806"/>
    </source>
</evidence>
<evidence type="ECO:0000259" key="11">
    <source>
        <dbReference type="PROSITE" id="PS51061"/>
    </source>
</evidence>
<dbReference type="FunFam" id="3.30.1370.50:FF:000002">
    <property type="entry name" value="Immunoglobulin mu DNA-binding protein 2"/>
    <property type="match status" value="1"/>
</dbReference>
<dbReference type="SMART" id="SM00487">
    <property type="entry name" value="DEXDc"/>
    <property type="match status" value="1"/>
</dbReference>
<dbReference type="InterPro" id="IPR001650">
    <property type="entry name" value="Helicase_C-like"/>
</dbReference>
<feature type="compositionally biased region" description="Basic residues" evidence="10">
    <location>
        <begin position="1"/>
        <end position="15"/>
    </location>
</feature>
<dbReference type="PROSITE" id="PS51192">
    <property type="entry name" value="HELICASE_ATP_BIND_1"/>
    <property type="match status" value="1"/>
</dbReference>
<dbReference type="PANTHER" id="PTHR18934:SF213">
    <property type="entry name" value="3'-5' RNA HELICASE YTHDC2"/>
    <property type="match status" value="1"/>
</dbReference>
<feature type="region of interest" description="Disordered" evidence="10">
    <location>
        <begin position="1"/>
        <end position="22"/>
    </location>
</feature>
<dbReference type="EMBL" id="JBDFQZ010000002">
    <property type="protein sequence ID" value="KAK9749788.1"/>
    <property type="molecule type" value="Genomic_DNA"/>
</dbReference>
<evidence type="ECO:0000256" key="10">
    <source>
        <dbReference type="SAM" id="MobiDB-lite"/>
    </source>
</evidence>
<keyword evidence="6" id="KW-0694">RNA-binding</keyword>
<feature type="region of interest" description="Disordered" evidence="10">
    <location>
        <begin position="1141"/>
        <end position="1216"/>
    </location>
</feature>
<evidence type="ECO:0000256" key="2">
    <source>
        <dbReference type="ARBA" id="ARBA00022741"/>
    </source>
</evidence>
<comment type="subcellular location">
    <subcellularLocation>
        <location evidence="1">Nucleus</location>
    </subcellularLocation>
</comment>
<dbReference type="GO" id="GO:0003677">
    <property type="term" value="F:DNA binding"/>
    <property type="evidence" value="ECO:0007669"/>
    <property type="project" value="UniProtKB-ARBA"/>
</dbReference>
<dbReference type="SMART" id="SM00393">
    <property type="entry name" value="R3H"/>
    <property type="match status" value="1"/>
</dbReference>
<protein>
    <recommendedName>
        <fullName evidence="16">RNA helicase</fullName>
    </recommendedName>
</protein>
<keyword evidence="5" id="KW-0067">ATP-binding</keyword>
<dbReference type="Pfam" id="PF07717">
    <property type="entry name" value="OB_NTP_bind"/>
    <property type="match status" value="1"/>
</dbReference>
<dbReference type="PROSITE" id="PS51061">
    <property type="entry name" value="R3H"/>
    <property type="match status" value="1"/>
</dbReference>
<evidence type="ECO:0008006" key="16">
    <source>
        <dbReference type="Google" id="ProtNLM"/>
    </source>
</evidence>
<dbReference type="Pfam" id="PF21010">
    <property type="entry name" value="HA2_C"/>
    <property type="match status" value="1"/>
</dbReference>
<dbReference type="Pfam" id="PF01424">
    <property type="entry name" value="R3H"/>
    <property type="match status" value="1"/>
</dbReference>
<dbReference type="GO" id="GO:0005524">
    <property type="term" value="F:ATP binding"/>
    <property type="evidence" value="ECO:0007669"/>
    <property type="project" value="UniProtKB-KW"/>
</dbReference>
<dbReference type="SUPFAM" id="SSF52540">
    <property type="entry name" value="P-loop containing nucleoside triphosphate hydrolases"/>
    <property type="match status" value="2"/>
</dbReference>
<feature type="domain" description="Helicase C-terminal" evidence="13">
    <location>
        <begin position="544"/>
        <end position="718"/>
    </location>
</feature>
<dbReference type="Gene3D" id="1.20.120.1080">
    <property type="match status" value="1"/>
</dbReference>
<feature type="compositionally biased region" description="Basic and acidic residues" evidence="10">
    <location>
        <begin position="1019"/>
        <end position="1028"/>
    </location>
</feature>
<keyword evidence="3" id="KW-0378">Hydrolase</keyword>
<dbReference type="FunFam" id="3.40.50.300:FF:000860">
    <property type="entry name" value="DExH-box ATP-dependent RNA helicase DExH6"/>
    <property type="match status" value="1"/>
</dbReference>
<dbReference type="CDD" id="cd18791">
    <property type="entry name" value="SF2_C_RHA"/>
    <property type="match status" value="1"/>
</dbReference>
<evidence type="ECO:0000259" key="13">
    <source>
        <dbReference type="PROSITE" id="PS51194"/>
    </source>
</evidence>
<dbReference type="Pfam" id="PF00270">
    <property type="entry name" value="DEAD"/>
    <property type="match status" value="1"/>
</dbReference>
<dbReference type="InterPro" id="IPR014001">
    <property type="entry name" value="Helicase_ATP-bd"/>
</dbReference>
<dbReference type="FunFam" id="1.20.120.1080:FF:000011">
    <property type="entry name" value="DExH-box ATP-dependent RNA helicase DExH6"/>
    <property type="match status" value="1"/>
</dbReference>
<dbReference type="PANTHER" id="PTHR18934">
    <property type="entry name" value="ATP-DEPENDENT RNA HELICASE"/>
    <property type="match status" value="1"/>
</dbReference>
<dbReference type="Pfam" id="PF00271">
    <property type="entry name" value="Helicase_C"/>
    <property type="match status" value="1"/>
</dbReference>
<dbReference type="Gene3D" id="3.40.50.300">
    <property type="entry name" value="P-loop containing nucleotide triphosphate hydrolases"/>
    <property type="match status" value="2"/>
</dbReference>
<dbReference type="CDD" id="cd17917">
    <property type="entry name" value="DEXHc_RHA-like"/>
    <property type="match status" value="1"/>
</dbReference>
<dbReference type="InterPro" id="IPR036867">
    <property type="entry name" value="R3H_dom_sf"/>
</dbReference>
<feature type="domain" description="R3H" evidence="11">
    <location>
        <begin position="22"/>
        <end position="85"/>
    </location>
</feature>
<dbReference type="InterPro" id="IPR007502">
    <property type="entry name" value="Helicase-assoc_dom"/>
</dbReference>
<dbReference type="Gene3D" id="3.30.1370.50">
    <property type="entry name" value="R3H-like domain"/>
    <property type="match status" value="1"/>
</dbReference>
<dbReference type="InterPro" id="IPR011545">
    <property type="entry name" value="DEAD/DEAH_box_helicase_dom"/>
</dbReference>
<evidence type="ECO:0000256" key="3">
    <source>
        <dbReference type="ARBA" id="ARBA00022801"/>
    </source>
</evidence>
<organism evidence="14 15">
    <name type="scientific">Saponaria officinalis</name>
    <name type="common">Common soapwort</name>
    <name type="synonym">Lychnis saponaria</name>
    <dbReference type="NCBI Taxonomy" id="3572"/>
    <lineage>
        <taxon>Eukaryota</taxon>
        <taxon>Viridiplantae</taxon>
        <taxon>Streptophyta</taxon>
        <taxon>Embryophyta</taxon>
        <taxon>Tracheophyta</taxon>
        <taxon>Spermatophyta</taxon>
        <taxon>Magnoliopsida</taxon>
        <taxon>eudicotyledons</taxon>
        <taxon>Gunneridae</taxon>
        <taxon>Pentapetalae</taxon>
        <taxon>Caryophyllales</taxon>
        <taxon>Caryophyllaceae</taxon>
        <taxon>Caryophylleae</taxon>
        <taxon>Saponaria</taxon>
    </lineage>
</organism>
<reference evidence="14" key="1">
    <citation type="submission" date="2024-03" db="EMBL/GenBank/DDBJ databases">
        <title>WGS assembly of Saponaria officinalis var. Norfolk2.</title>
        <authorList>
            <person name="Jenkins J."/>
            <person name="Shu S."/>
            <person name="Grimwood J."/>
            <person name="Barry K."/>
            <person name="Goodstein D."/>
            <person name="Schmutz J."/>
            <person name="Leebens-Mack J."/>
            <person name="Osbourn A."/>
        </authorList>
    </citation>
    <scope>NUCLEOTIDE SEQUENCE [LARGE SCALE GENOMIC DNA]</scope>
    <source>
        <strain evidence="14">JIC</strain>
    </source>
</reference>
<dbReference type="FunFam" id="3.40.50.300:FF:000526">
    <property type="entry name" value="DExH-box ATP-dependent RNA helicase DExH3"/>
    <property type="match status" value="1"/>
</dbReference>
<evidence type="ECO:0000256" key="6">
    <source>
        <dbReference type="ARBA" id="ARBA00022884"/>
    </source>
</evidence>
<dbReference type="PROSITE" id="PS51194">
    <property type="entry name" value="HELICASE_CTER"/>
    <property type="match status" value="1"/>
</dbReference>
<evidence type="ECO:0000256" key="5">
    <source>
        <dbReference type="ARBA" id="ARBA00022840"/>
    </source>
</evidence>
<feature type="compositionally biased region" description="Acidic residues" evidence="10">
    <location>
        <begin position="1000"/>
        <end position="1018"/>
    </location>
</feature>
<proteinExistence type="inferred from homology"/>
<comment type="catalytic activity">
    <reaction evidence="8">
        <text>ATP + H2O = ADP + phosphate + H(+)</text>
        <dbReference type="Rhea" id="RHEA:13065"/>
        <dbReference type="ChEBI" id="CHEBI:15377"/>
        <dbReference type="ChEBI" id="CHEBI:15378"/>
        <dbReference type="ChEBI" id="CHEBI:30616"/>
        <dbReference type="ChEBI" id="CHEBI:43474"/>
        <dbReference type="ChEBI" id="CHEBI:456216"/>
        <dbReference type="EC" id="3.6.4.13"/>
    </reaction>
</comment>
<dbReference type="GO" id="GO:0003723">
    <property type="term" value="F:RNA binding"/>
    <property type="evidence" value="ECO:0007669"/>
    <property type="project" value="UniProtKB-KW"/>
</dbReference>
<comment type="caution">
    <text evidence="14">The sequence shown here is derived from an EMBL/GenBank/DDBJ whole genome shotgun (WGS) entry which is preliminary data.</text>
</comment>
<dbReference type="Gene3D" id="1.25.40.20">
    <property type="entry name" value="Ankyrin repeat-containing domain"/>
    <property type="match status" value="1"/>
</dbReference>
<accession>A0AAW1MM87</accession>
<dbReference type="Proteomes" id="UP001443914">
    <property type="component" value="Unassembled WGS sequence"/>
</dbReference>
<dbReference type="SUPFAM" id="SSF82708">
    <property type="entry name" value="R3H domain"/>
    <property type="match status" value="1"/>
</dbReference>
<dbReference type="InterPro" id="IPR001374">
    <property type="entry name" value="R3H_dom"/>
</dbReference>
<evidence type="ECO:0000256" key="1">
    <source>
        <dbReference type="ARBA" id="ARBA00004123"/>
    </source>
</evidence>
<dbReference type="SMART" id="SM00847">
    <property type="entry name" value="HA2"/>
    <property type="match status" value="1"/>
</dbReference>
<gene>
    <name evidence="14" type="ORF">RND81_02G150200</name>
</gene>
<dbReference type="SMART" id="SM00490">
    <property type="entry name" value="HELICc"/>
    <property type="match status" value="1"/>
</dbReference>
<feature type="region of interest" description="Disordered" evidence="10">
    <location>
        <begin position="995"/>
        <end position="1029"/>
    </location>
</feature>
<evidence type="ECO:0000256" key="8">
    <source>
        <dbReference type="ARBA" id="ARBA00047984"/>
    </source>
</evidence>
<dbReference type="InterPro" id="IPR011709">
    <property type="entry name" value="DEAD-box_helicase_OB_fold"/>
</dbReference>
<evidence type="ECO:0000313" key="14">
    <source>
        <dbReference type="EMBL" id="KAK9749788.1"/>
    </source>
</evidence>
<dbReference type="GO" id="GO:0016787">
    <property type="term" value="F:hydrolase activity"/>
    <property type="evidence" value="ECO:0007669"/>
    <property type="project" value="UniProtKB-KW"/>
</dbReference>
<keyword evidence="7" id="KW-0539">Nucleus</keyword>
<comment type="similarity">
    <text evidence="9">Belongs to the DExH box helicase family.</text>
</comment>
<keyword evidence="15" id="KW-1185">Reference proteome</keyword>
<evidence type="ECO:0000256" key="9">
    <source>
        <dbReference type="ARBA" id="ARBA00060772"/>
    </source>
</evidence>